<comment type="caution">
    <text evidence="1">The sequence shown here is derived from an EMBL/GenBank/DDBJ whole genome shotgun (WGS) entry which is preliminary data.</text>
</comment>
<evidence type="ECO:0000313" key="1">
    <source>
        <dbReference type="EMBL" id="KAJ8883258.1"/>
    </source>
</evidence>
<gene>
    <name evidence="1" type="ORF">PR048_015100</name>
</gene>
<name>A0ABQ9HG12_9NEOP</name>
<dbReference type="Pfam" id="PF14223">
    <property type="entry name" value="Retrotran_gag_2"/>
    <property type="match status" value="1"/>
</dbReference>
<protein>
    <submittedName>
        <fullName evidence="1">Uncharacterized protein</fullName>
    </submittedName>
</protein>
<proteinExistence type="predicted"/>
<accession>A0ABQ9HG12</accession>
<evidence type="ECO:0000313" key="2">
    <source>
        <dbReference type="Proteomes" id="UP001159363"/>
    </source>
</evidence>
<dbReference type="EMBL" id="JARBHB010000005">
    <property type="protein sequence ID" value="KAJ8883258.1"/>
    <property type="molecule type" value="Genomic_DNA"/>
</dbReference>
<reference evidence="1 2" key="1">
    <citation type="submission" date="2023-02" db="EMBL/GenBank/DDBJ databases">
        <title>LHISI_Scaffold_Assembly.</title>
        <authorList>
            <person name="Stuart O.P."/>
            <person name="Cleave R."/>
            <person name="Magrath M.J.L."/>
            <person name="Mikheyev A.S."/>
        </authorList>
    </citation>
    <scope>NUCLEOTIDE SEQUENCE [LARGE SCALE GENOMIC DNA]</scope>
    <source>
        <strain evidence="1">Daus_M_001</strain>
        <tissue evidence="1">Leg muscle</tissue>
    </source>
</reference>
<dbReference type="Proteomes" id="UP001159363">
    <property type="component" value="Chromosome 4"/>
</dbReference>
<keyword evidence="2" id="KW-1185">Reference proteome</keyword>
<sequence>MNSSNPAGMVIRFGIMPFEGTNFHNWSHRIKTVLTELDLLKLVGEENGPEEKDWLRKYAKAKNASVQEKYTQYYKIISNEPASKLLTLKFSESSSSTNHFVEFHKIARELRTGDAKPDSTEIICHLLLSMPESYENVVTAIETMHADDFTIECVKTRLLYEAMKRK</sequence>
<organism evidence="1 2">
    <name type="scientific">Dryococelus australis</name>
    <dbReference type="NCBI Taxonomy" id="614101"/>
    <lineage>
        <taxon>Eukaryota</taxon>
        <taxon>Metazoa</taxon>
        <taxon>Ecdysozoa</taxon>
        <taxon>Arthropoda</taxon>
        <taxon>Hexapoda</taxon>
        <taxon>Insecta</taxon>
        <taxon>Pterygota</taxon>
        <taxon>Neoptera</taxon>
        <taxon>Polyneoptera</taxon>
        <taxon>Phasmatodea</taxon>
        <taxon>Verophasmatodea</taxon>
        <taxon>Anareolatae</taxon>
        <taxon>Phasmatidae</taxon>
        <taxon>Eurycanthinae</taxon>
        <taxon>Dryococelus</taxon>
    </lineage>
</organism>